<protein>
    <submittedName>
        <fullName evidence="1">Uncharacterized protein</fullName>
    </submittedName>
</protein>
<keyword evidence="2" id="KW-1185">Reference proteome</keyword>
<sequence>MREELGTHLSIDSLGANTTPLRPLQIKFSKLDSALIKAGLSVRGKAKKGLGNERQRQSMAIRQAHGHLEPFLGYKNITEKAKEMRKLMSPY</sequence>
<evidence type="ECO:0000313" key="2">
    <source>
        <dbReference type="Proteomes" id="UP000294530"/>
    </source>
</evidence>
<comment type="caution">
    <text evidence="1">The sequence shown here is derived from an EMBL/GenBank/DDBJ whole genome shotgun (WGS) entry which is preliminary data.</text>
</comment>
<dbReference type="RefSeq" id="XP_067816631.1">
    <property type="nucleotide sequence ID" value="XM_067960412.1"/>
</dbReference>
<dbReference type="KEGG" id="blac:94346083"/>
<evidence type="ECO:0000313" key="1">
    <source>
        <dbReference type="EMBL" id="TDH67132.1"/>
    </source>
</evidence>
<dbReference type="GeneID" id="94346083"/>
<name>A0A976FI20_BRELC</name>
<proteinExistence type="predicted"/>
<organism evidence="1 2">
    <name type="scientific">Bremia lactucae</name>
    <name type="common">Lettuce downy mildew</name>
    <dbReference type="NCBI Taxonomy" id="4779"/>
    <lineage>
        <taxon>Eukaryota</taxon>
        <taxon>Sar</taxon>
        <taxon>Stramenopiles</taxon>
        <taxon>Oomycota</taxon>
        <taxon>Peronosporomycetes</taxon>
        <taxon>Peronosporales</taxon>
        <taxon>Peronosporaceae</taxon>
        <taxon>Bremia</taxon>
    </lineage>
</organism>
<dbReference type="EMBL" id="SHOA02000014">
    <property type="protein sequence ID" value="TDH67132.1"/>
    <property type="molecule type" value="Genomic_DNA"/>
</dbReference>
<gene>
    <name evidence="1" type="ORF">CCR75_002315</name>
</gene>
<accession>A0A976FI20</accession>
<dbReference type="Proteomes" id="UP000294530">
    <property type="component" value="Unassembled WGS sequence"/>
</dbReference>
<dbReference type="AlphaFoldDB" id="A0A976FI20"/>
<reference evidence="1 2" key="1">
    <citation type="journal article" date="2021" name="Genome Biol.">
        <title>AFLAP: assembly-free linkage analysis pipeline using k-mers from genome sequencing data.</title>
        <authorList>
            <person name="Fletcher K."/>
            <person name="Zhang L."/>
            <person name="Gil J."/>
            <person name="Han R."/>
            <person name="Cavanaugh K."/>
            <person name="Michelmore R."/>
        </authorList>
    </citation>
    <scope>NUCLEOTIDE SEQUENCE [LARGE SCALE GENOMIC DNA]</scope>
    <source>
        <strain evidence="1 2">SF5</strain>
    </source>
</reference>